<protein>
    <submittedName>
        <fullName evidence="1">Uncharacterized protein</fullName>
    </submittedName>
</protein>
<evidence type="ECO:0000313" key="2">
    <source>
        <dbReference type="Proteomes" id="UP001066276"/>
    </source>
</evidence>
<organism evidence="1 2">
    <name type="scientific">Pleurodeles waltl</name>
    <name type="common">Iberian ribbed newt</name>
    <dbReference type="NCBI Taxonomy" id="8319"/>
    <lineage>
        <taxon>Eukaryota</taxon>
        <taxon>Metazoa</taxon>
        <taxon>Chordata</taxon>
        <taxon>Craniata</taxon>
        <taxon>Vertebrata</taxon>
        <taxon>Euteleostomi</taxon>
        <taxon>Amphibia</taxon>
        <taxon>Batrachia</taxon>
        <taxon>Caudata</taxon>
        <taxon>Salamandroidea</taxon>
        <taxon>Salamandridae</taxon>
        <taxon>Pleurodelinae</taxon>
        <taxon>Pleurodeles</taxon>
    </lineage>
</organism>
<evidence type="ECO:0000313" key="1">
    <source>
        <dbReference type="EMBL" id="KAJ1117415.1"/>
    </source>
</evidence>
<comment type="caution">
    <text evidence="1">The sequence shown here is derived from an EMBL/GenBank/DDBJ whole genome shotgun (WGS) entry which is preliminary data.</text>
</comment>
<dbReference type="EMBL" id="JANPWB010000012">
    <property type="protein sequence ID" value="KAJ1117415.1"/>
    <property type="molecule type" value="Genomic_DNA"/>
</dbReference>
<dbReference type="AlphaFoldDB" id="A0AAV7NR41"/>
<gene>
    <name evidence="1" type="ORF">NDU88_005615</name>
</gene>
<reference evidence="1" key="1">
    <citation type="journal article" date="2022" name="bioRxiv">
        <title>Sequencing and chromosome-scale assembly of the giantPleurodeles waltlgenome.</title>
        <authorList>
            <person name="Brown T."/>
            <person name="Elewa A."/>
            <person name="Iarovenko S."/>
            <person name="Subramanian E."/>
            <person name="Araus A.J."/>
            <person name="Petzold A."/>
            <person name="Susuki M."/>
            <person name="Suzuki K.-i.T."/>
            <person name="Hayashi T."/>
            <person name="Toyoda A."/>
            <person name="Oliveira C."/>
            <person name="Osipova E."/>
            <person name="Leigh N.D."/>
            <person name="Simon A."/>
            <person name="Yun M.H."/>
        </authorList>
    </citation>
    <scope>NUCLEOTIDE SEQUENCE</scope>
    <source>
        <strain evidence="1">20211129_DDA</strain>
        <tissue evidence="1">Liver</tissue>
    </source>
</reference>
<accession>A0AAV7NR41</accession>
<sequence length="108" mass="11732">MRMHGVSRMKGSWGSVLTDASSLDEWDETPVPVTDPTLTARKKRPQLGTKAIADPVVGSKWDYTVIPGLEVQPPVEAIDTGARIGPSYALLLQELSDDLDAVNSKWEA</sequence>
<dbReference type="Proteomes" id="UP001066276">
    <property type="component" value="Chromosome 8"/>
</dbReference>
<name>A0AAV7NR41_PLEWA</name>
<keyword evidence="2" id="KW-1185">Reference proteome</keyword>
<proteinExistence type="predicted"/>